<gene>
    <name evidence="2" type="ORF">HMI46_18010</name>
</gene>
<dbReference type="SMART" id="SM00530">
    <property type="entry name" value="HTH_XRE"/>
    <property type="match status" value="1"/>
</dbReference>
<dbReference type="InterPro" id="IPR010982">
    <property type="entry name" value="Lambda_DNA-bd_dom_sf"/>
</dbReference>
<dbReference type="Gene3D" id="1.10.260.40">
    <property type="entry name" value="lambda repressor-like DNA-binding domains"/>
    <property type="match status" value="1"/>
</dbReference>
<name>A0AAP7DK11_PAEAL</name>
<dbReference type="Proteomes" id="UP000552038">
    <property type="component" value="Unassembled WGS sequence"/>
</dbReference>
<evidence type="ECO:0000313" key="2">
    <source>
        <dbReference type="EMBL" id="NOJ72445.1"/>
    </source>
</evidence>
<dbReference type="PROSITE" id="PS50943">
    <property type="entry name" value="HTH_CROC1"/>
    <property type="match status" value="1"/>
</dbReference>
<evidence type="ECO:0000313" key="3">
    <source>
        <dbReference type="Proteomes" id="UP000552038"/>
    </source>
</evidence>
<dbReference type="Pfam" id="PF13443">
    <property type="entry name" value="HTH_26"/>
    <property type="match status" value="1"/>
</dbReference>
<proteinExistence type="predicted"/>
<sequence length="128" mass="14715">MDTIQKIEVLMKQRNMTKYKLAKESGLPQSTITSLMSGRIKNPSLETLTKISNALEVPISHFLDDPITRFLEEGYHENPPVVQDEMSEIDEDVRALAREIQDLNSGDKKLLKDMINSMRERGREARKK</sequence>
<organism evidence="2 3">
    <name type="scientific">Paenibacillus alvei</name>
    <name type="common">Bacillus alvei</name>
    <dbReference type="NCBI Taxonomy" id="44250"/>
    <lineage>
        <taxon>Bacteria</taxon>
        <taxon>Bacillati</taxon>
        <taxon>Bacillota</taxon>
        <taxon>Bacilli</taxon>
        <taxon>Bacillales</taxon>
        <taxon>Paenibacillaceae</taxon>
        <taxon>Paenibacillus</taxon>
    </lineage>
</organism>
<dbReference type="RefSeq" id="WP_171417966.1">
    <property type="nucleotide sequence ID" value="NZ_JABFOR010000025.1"/>
</dbReference>
<dbReference type="GO" id="GO:0003677">
    <property type="term" value="F:DNA binding"/>
    <property type="evidence" value="ECO:0007669"/>
    <property type="project" value="InterPro"/>
</dbReference>
<dbReference type="EMBL" id="JABFOR010000025">
    <property type="protein sequence ID" value="NOJ72445.1"/>
    <property type="molecule type" value="Genomic_DNA"/>
</dbReference>
<dbReference type="InterPro" id="IPR001387">
    <property type="entry name" value="Cro/C1-type_HTH"/>
</dbReference>
<dbReference type="SUPFAM" id="SSF47413">
    <property type="entry name" value="lambda repressor-like DNA-binding domains"/>
    <property type="match status" value="1"/>
</dbReference>
<feature type="domain" description="HTH cro/C1-type" evidence="1">
    <location>
        <begin position="7"/>
        <end position="62"/>
    </location>
</feature>
<protein>
    <submittedName>
        <fullName evidence="2">Helix-turn-helix transcriptional regulator</fullName>
    </submittedName>
</protein>
<evidence type="ECO:0000259" key="1">
    <source>
        <dbReference type="PROSITE" id="PS50943"/>
    </source>
</evidence>
<accession>A0AAP7DK11</accession>
<dbReference type="AlphaFoldDB" id="A0AAP7DK11"/>
<comment type="caution">
    <text evidence="2">The sequence shown here is derived from an EMBL/GenBank/DDBJ whole genome shotgun (WGS) entry which is preliminary data.</text>
</comment>
<dbReference type="CDD" id="cd00093">
    <property type="entry name" value="HTH_XRE"/>
    <property type="match status" value="1"/>
</dbReference>
<reference evidence="2 3" key="1">
    <citation type="submission" date="2020-05" db="EMBL/GenBank/DDBJ databases">
        <title>Whole genome sequencing and identification of novel metabolites from Paenibacillus alvei strain JR949.</title>
        <authorList>
            <person name="Rajendhran J."/>
            <person name="Sree Pranav P."/>
            <person name="Mahalakshmi B."/>
            <person name="Karthikeyan R."/>
        </authorList>
    </citation>
    <scope>NUCLEOTIDE SEQUENCE [LARGE SCALE GENOMIC DNA]</scope>
    <source>
        <strain evidence="2 3">JR949</strain>
    </source>
</reference>